<proteinExistence type="predicted"/>
<reference evidence="1 2" key="1">
    <citation type="journal article" date="2019" name="Commun. Biol.">
        <title>The bagworm genome reveals a unique fibroin gene that provides high tensile strength.</title>
        <authorList>
            <person name="Kono N."/>
            <person name="Nakamura H."/>
            <person name="Ohtoshi R."/>
            <person name="Tomita M."/>
            <person name="Numata K."/>
            <person name="Arakawa K."/>
        </authorList>
    </citation>
    <scope>NUCLEOTIDE SEQUENCE [LARGE SCALE GENOMIC DNA]</scope>
</reference>
<dbReference type="AlphaFoldDB" id="A0A4C1XQM9"/>
<evidence type="ECO:0000313" key="2">
    <source>
        <dbReference type="Proteomes" id="UP000299102"/>
    </source>
</evidence>
<organism evidence="1 2">
    <name type="scientific">Eumeta variegata</name>
    <name type="common">Bagworm moth</name>
    <name type="synonym">Eumeta japonica</name>
    <dbReference type="NCBI Taxonomy" id="151549"/>
    <lineage>
        <taxon>Eukaryota</taxon>
        <taxon>Metazoa</taxon>
        <taxon>Ecdysozoa</taxon>
        <taxon>Arthropoda</taxon>
        <taxon>Hexapoda</taxon>
        <taxon>Insecta</taxon>
        <taxon>Pterygota</taxon>
        <taxon>Neoptera</taxon>
        <taxon>Endopterygota</taxon>
        <taxon>Lepidoptera</taxon>
        <taxon>Glossata</taxon>
        <taxon>Ditrysia</taxon>
        <taxon>Tineoidea</taxon>
        <taxon>Psychidae</taxon>
        <taxon>Oiketicinae</taxon>
        <taxon>Eumeta</taxon>
    </lineage>
</organism>
<gene>
    <name evidence="1" type="ORF">EVAR_89593_1</name>
</gene>
<dbReference type="Proteomes" id="UP000299102">
    <property type="component" value="Unassembled WGS sequence"/>
</dbReference>
<keyword evidence="2" id="KW-1185">Reference proteome</keyword>
<comment type="caution">
    <text evidence="1">The sequence shown here is derived from an EMBL/GenBank/DDBJ whole genome shotgun (WGS) entry which is preliminary data.</text>
</comment>
<sequence length="73" mass="8227">MNKKGEACTVHAHRDEYDEYAKHEACTACALRRPPRASILSLSDIGRRQESCLTARREKALVEGRSAAWNDLI</sequence>
<evidence type="ECO:0000313" key="1">
    <source>
        <dbReference type="EMBL" id="GBP64547.1"/>
    </source>
</evidence>
<dbReference type="EMBL" id="BGZK01000901">
    <property type="protein sequence ID" value="GBP64547.1"/>
    <property type="molecule type" value="Genomic_DNA"/>
</dbReference>
<accession>A0A4C1XQM9</accession>
<name>A0A4C1XQM9_EUMVA</name>
<protein>
    <submittedName>
        <fullName evidence="1">Uncharacterized protein</fullName>
    </submittedName>
</protein>